<evidence type="ECO:0000256" key="1">
    <source>
        <dbReference type="ARBA" id="ARBA00004417"/>
    </source>
</evidence>
<dbReference type="InterPro" id="IPR041701">
    <property type="entry name" value="MetN_ABC"/>
</dbReference>
<evidence type="ECO:0000259" key="10">
    <source>
        <dbReference type="PROSITE" id="PS50893"/>
    </source>
</evidence>
<dbReference type="InterPro" id="IPR003593">
    <property type="entry name" value="AAA+_ATPase"/>
</dbReference>
<dbReference type="GO" id="GO:0005524">
    <property type="term" value="F:ATP binding"/>
    <property type="evidence" value="ECO:0007669"/>
    <property type="project" value="UniProtKB-KW"/>
</dbReference>
<dbReference type="Gene3D" id="3.40.50.300">
    <property type="entry name" value="P-loop containing nucleotide triphosphate hydrolases"/>
    <property type="match status" value="1"/>
</dbReference>
<dbReference type="InterPro" id="IPR017871">
    <property type="entry name" value="ABC_transporter-like_CS"/>
</dbReference>
<dbReference type="Pfam" id="PF09383">
    <property type="entry name" value="NIL"/>
    <property type="match status" value="1"/>
</dbReference>
<proteinExistence type="predicted"/>
<dbReference type="FunFam" id="3.40.50.300:FF:000233">
    <property type="entry name" value="Methionine import ATP-binding protein MetN"/>
    <property type="match status" value="1"/>
</dbReference>
<reference evidence="12" key="1">
    <citation type="submission" date="2017-02" db="EMBL/GenBank/DDBJ databases">
        <authorList>
            <person name="Varghese N."/>
            <person name="Submissions S."/>
        </authorList>
    </citation>
    <scope>NUCLEOTIDE SEQUENCE [LARGE SCALE GENOMIC DNA]</scope>
    <source>
        <strain evidence="12">DSM 22720</strain>
    </source>
</reference>
<organism evidence="11 12">
    <name type="scientific">Enterovibrio nigricans DSM 22720</name>
    <dbReference type="NCBI Taxonomy" id="1121868"/>
    <lineage>
        <taxon>Bacteria</taxon>
        <taxon>Pseudomonadati</taxon>
        <taxon>Pseudomonadota</taxon>
        <taxon>Gammaproteobacteria</taxon>
        <taxon>Vibrionales</taxon>
        <taxon>Vibrionaceae</taxon>
        <taxon>Enterovibrio</taxon>
    </lineage>
</organism>
<dbReference type="SUPFAM" id="SSF52540">
    <property type="entry name" value="P-loop containing nucleoside triphosphate hydrolases"/>
    <property type="match status" value="1"/>
</dbReference>
<dbReference type="PANTHER" id="PTHR43166">
    <property type="entry name" value="AMINO ACID IMPORT ATP-BINDING PROTEIN"/>
    <property type="match status" value="1"/>
</dbReference>
<dbReference type="InterPro" id="IPR003439">
    <property type="entry name" value="ABC_transporter-like_ATP-bd"/>
</dbReference>
<dbReference type="GO" id="GO:0009276">
    <property type="term" value="C:Gram-negative-bacterium-type cell wall"/>
    <property type="evidence" value="ECO:0007669"/>
    <property type="project" value="InterPro"/>
</dbReference>
<dbReference type="EMBL" id="FUXU01000005">
    <property type="protein sequence ID" value="SKA47491.1"/>
    <property type="molecule type" value="Genomic_DNA"/>
</dbReference>
<keyword evidence="4" id="KW-0997">Cell inner membrane</keyword>
<protein>
    <submittedName>
        <fullName evidence="11">D-methionine transport system ATP-binding protein</fullName>
    </submittedName>
</protein>
<gene>
    <name evidence="11" type="ORF">SAMN02745132_00742</name>
</gene>
<name>A0A1T4U4N2_9GAMM</name>
<keyword evidence="5" id="KW-0547">Nucleotide-binding</keyword>
<evidence type="ECO:0000256" key="4">
    <source>
        <dbReference type="ARBA" id="ARBA00022519"/>
    </source>
</evidence>
<comment type="subcellular location">
    <subcellularLocation>
        <location evidence="1">Cell inner membrane</location>
        <topology evidence="1">Peripheral membrane protein</topology>
    </subcellularLocation>
</comment>
<keyword evidence="12" id="KW-1185">Reference proteome</keyword>
<dbReference type="SMART" id="SM00382">
    <property type="entry name" value="AAA"/>
    <property type="match status" value="1"/>
</dbReference>
<dbReference type="InterPro" id="IPR012692">
    <property type="entry name" value="ABC_MetN_proteobac"/>
</dbReference>
<evidence type="ECO:0000256" key="9">
    <source>
        <dbReference type="ARBA" id="ARBA00023136"/>
    </source>
</evidence>
<dbReference type="AlphaFoldDB" id="A0A1T4U4N2"/>
<dbReference type="Proteomes" id="UP000190162">
    <property type="component" value="Unassembled WGS sequence"/>
</dbReference>
<sequence length="356" mass="38953">MVTSVAYPTGRRMIEIKQVDKEFKQGAHTIHALRDINLHIPQGRIFGVIGASGAGKSTLIRIVNLLERPTRGTVTVDGIELTALSDAELTKECQKIGMIFQHFNLLSSRTVFDNVALPLELAGKSKQHIDDKVSELLELVGLSDKHQSYPSNLSGGQKQRVAIARALASDPKVLLCDEATSALDPATTHSILNLLQTINQKLGLTILLITHEMDVVKRICHEVAIIGDGELLENGPVGDIFAHPKTELARTFIRSTLDLSIPQEYAERLQSESKGKLPPLVRLEFTGASVDAPLVSQISRKFNIDVSILSADMDYAGGVKFGLMLAEFFGEENDVNQSLAYLKEHNINIEVLGYVA</sequence>
<evidence type="ECO:0000256" key="7">
    <source>
        <dbReference type="ARBA" id="ARBA00022967"/>
    </source>
</evidence>
<evidence type="ECO:0000256" key="5">
    <source>
        <dbReference type="ARBA" id="ARBA00022741"/>
    </source>
</evidence>
<dbReference type="GO" id="GO:0033232">
    <property type="term" value="F:ABC-type D-methionine transporter activity"/>
    <property type="evidence" value="ECO:0007669"/>
    <property type="project" value="InterPro"/>
</dbReference>
<keyword evidence="8" id="KW-0029">Amino-acid transport</keyword>
<evidence type="ECO:0000256" key="2">
    <source>
        <dbReference type="ARBA" id="ARBA00022448"/>
    </source>
</evidence>
<dbReference type="InterPro" id="IPR027417">
    <property type="entry name" value="P-loop_NTPase"/>
</dbReference>
<evidence type="ECO:0000313" key="12">
    <source>
        <dbReference type="Proteomes" id="UP000190162"/>
    </source>
</evidence>
<dbReference type="Pfam" id="PF00005">
    <property type="entry name" value="ABC_tran"/>
    <property type="match status" value="1"/>
</dbReference>
<keyword evidence="7" id="KW-1278">Translocase</keyword>
<feature type="domain" description="ABC transporter" evidence="10">
    <location>
        <begin position="14"/>
        <end position="253"/>
    </location>
</feature>
<evidence type="ECO:0000313" key="11">
    <source>
        <dbReference type="EMBL" id="SKA47491.1"/>
    </source>
</evidence>
<dbReference type="CDD" id="cd03258">
    <property type="entry name" value="ABC_MetN_methionine_transporter"/>
    <property type="match status" value="1"/>
</dbReference>
<accession>A0A1T4U4N2</accession>
<dbReference type="Gene3D" id="3.30.70.260">
    <property type="match status" value="1"/>
</dbReference>
<dbReference type="GO" id="GO:0016887">
    <property type="term" value="F:ATP hydrolysis activity"/>
    <property type="evidence" value="ECO:0007669"/>
    <property type="project" value="InterPro"/>
</dbReference>
<dbReference type="SMART" id="SM00930">
    <property type="entry name" value="NIL"/>
    <property type="match status" value="1"/>
</dbReference>
<dbReference type="PROSITE" id="PS50893">
    <property type="entry name" value="ABC_TRANSPORTER_2"/>
    <property type="match status" value="1"/>
</dbReference>
<keyword evidence="6 11" id="KW-0067">ATP-binding</keyword>
<dbReference type="PANTHER" id="PTHR43166:SF30">
    <property type="entry name" value="METHIONINE IMPORT ATP-BINDING PROTEIN METN"/>
    <property type="match status" value="1"/>
</dbReference>
<keyword evidence="2" id="KW-0813">Transport</keyword>
<dbReference type="GO" id="GO:0005886">
    <property type="term" value="C:plasma membrane"/>
    <property type="evidence" value="ECO:0007669"/>
    <property type="project" value="UniProtKB-SubCell"/>
</dbReference>
<evidence type="ECO:0000256" key="8">
    <source>
        <dbReference type="ARBA" id="ARBA00022970"/>
    </source>
</evidence>
<keyword evidence="9" id="KW-0472">Membrane</keyword>
<evidence type="ECO:0000256" key="3">
    <source>
        <dbReference type="ARBA" id="ARBA00022475"/>
    </source>
</evidence>
<dbReference type="InterPro" id="IPR018449">
    <property type="entry name" value="NIL_domain"/>
</dbReference>
<dbReference type="InterPro" id="IPR045865">
    <property type="entry name" value="ACT-like_dom_sf"/>
</dbReference>
<keyword evidence="3" id="KW-1003">Cell membrane</keyword>
<dbReference type="NCBIfam" id="TIGR02314">
    <property type="entry name" value="ABC_MetN"/>
    <property type="match status" value="1"/>
</dbReference>
<dbReference type="InterPro" id="IPR050086">
    <property type="entry name" value="MetN_ABC_transporter-like"/>
</dbReference>
<evidence type="ECO:0000256" key="6">
    <source>
        <dbReference type="ARBA" id="ARBA00022840"/>
    </source>
</evidence>
<dbReference type="SUPFAM" id="SSF55021">
    <property type="entry name" value="ACT-like"/>
    <property type="match status" value="1"/>
</dbReference>
<dbReference type="PROSITE" id="PS00211">
    <property type="entry name" value="ABC_TRANSPORTER_1"/>
    <property type="match status" value="1"/>
</dbReference>